<keyword evidence="3" id="KW-0378">Hydrolase</keyword>
<accession>A0A370I212</accession>
<feature type="signal peptide" evidence="1">
    <location>
        <begin position="1"/>
        <end position="31"/>
    </location>
</feature>
<evidence type="ECO:0000259" key="2">
    <source>
        <dbReference type="Pfam" id="PF12697"/>
    </source>
</evidence>
<dbReference type="InterPro" id="IPR029058">
    <property type="entry name" value="AB_hydrolase_fold"/>
</dbReference>
<keyword evidence="1" id="KW-0732">Signal</keyword>
<proteinExistence type="predicted"/>
<keyword evidence="4" id="KW-1185">Reference proteome</keyword>
<dbReference type="InterPro" id="IPR000073">
    <property type="entry name" value="AB_hydrolase_1"/>
</dbReference>
<evidence type="ECO:0000313" key="3">
    <source>
        <dbReference type="EMBL" id="RDI64765.1"/>
    </source>
</evidence>
<protein>
    <submittedName>
        <fullName evidence="3">Alpha-beta hydrolase superfamily lysophospholipase</fullName>
    </submittedName>
</protein>
<evidence type="ECO:0000256" key="1">
    <source>
        <dbReference type="SAM" id="SignalP"/>
    </source>
</evidence>
<dbReference type="Proteomes" id="UP000254869">
    <property type="component" value="Unassembled WGS sequence"/>
</dbReference>
<reference evidence="3 4" key="1">
    <citation type="submission" date="2018-07" db="EMBL/GenBank/DDBJ databases">
        <title>Genomic Encyclopedia of Type Strains, Phase IV (KMG-IV): sequencing the most valuable type-strain genomes for metagenomic binning, comparative biology and taxonomic classification.</title>
        <authorList>
            <person name="Goeker M."/>
        </authorList>
    </citation>
    <scope>NUCLEOTIDE SEQUENCE [LARGE SCALE GENOMIC DNA]</scope>
    <source>
        <strain evidence="3 4">DSM 44290</strain>
    </source>
</reference>
<dbReference type="AlphaFoldDB" id="A0A370I212"/>
<feature type="domain" description="AB hydrolase-1" evidence="2">
    <location>
        <begin position="71"/>
        <end position="328"/>
    </location>
</feature>
<evidence type="ECO:0000313" key="4">
    <source>
        <dbReference type="Proteomes" id="UP000254869"/>
    </source>
</evidence>
<feature type="chain" id="PRO_5017052368" evidence="1">
    <location>
        <begin position="32"/>
        <end position="347"/>
    </location>
</feature>
<comment type="caution">
    <text evidence="3">The sequence shown here is derived from an EMBL/GenBank/DDBJ whole genome shotgun (WGS) entry which is preliminary data.</text>
</comment>
<gene>
    <name evidence="3" type="ORF">DFR76_107141</name>
</gene>
<dbReference type="Gene3D" id="3.40.50.1820">
    <property type="entry name" value="alpha/beta hydrolase"/>
    <property type="match status" value="1"/>
</dbReference>
<dbReference type="GO" id="GO:0016787">
    <property type="term" value="F:hydrolase activity"/>
    <property type="evidence" value="ECO:0007669"/>
    <property type="project" value="UniProtKB-KW"/>
</dbReference>
<dbReference type="EMBL" id="QQBC01000007">
    <property type="protein sequence ID" value="RDI64765.1"/>
    <property type="molecule type" value="Genomic_DNA"/>
</dbReference>
<sequence>MGAHRVRTSVKNFAAAAAAALLCFAPGVARADDTSTQTGGDCHSFFYPVPQGQLASTLCQPSSGPSDTVMVLMSGSNYNGTYWDFQYQPETYNFRRAMNAAGFATLIVDRLGNGDSTHPPALSLTATATANALHQIVQSLRGGLAGAPAFSKVVIVGHSLTSGTSVIESSANHDVDGVILTGYSHALNIPETIGVISTYYQAVNDPVVGGRTADSGYLVSRPGTRLHDFFDPEDVDPQVLALDERNKEMFSLSEYPDGLTSTLPGMSSFITAPVLITNGGKDRLACGPNYSVCADSETLRAEEAKFFSPAAKLQAYVLPGSGHALNLARNTRDYQAAVIDWMNNYVK</sequence>
<name>A0A370I212_9NOCA</name>
<dbReference type="STRING" id="1210086.GCA_001613105_02435"/>
<dbReference type="Pfam" id="PF12697">
    <property type="entry name" value="Abhydrolase_6"/>
    <property type="match status" value="1"/>
</dbReference>
<dbReference type="SUPFAM" id="SSF53474">
    <property type="entry name" value="alpha/beta-Hydrolases"/>
    <property type="match status" value="1"/>
</dbReference>
<organism evidence="3 4">
    <name type="scientific">Nocardia pseudobrasiliensis</name>
    <dbReference type="NCBI Taxonomy" id="45979"/>
    <lineage>
        <taxon>Bacteria</taxon>
        <taxon>Bacillati</taxon>
        <taxon>Actinomycetota</taxon>
        <taxon>Actinomycetes</taxon>
        <taxon>Mycobacteriales</taxon>
        <taxon>Nocardiaceae</taxon>
        <taxon>Nocardia</taxon>
    </lineage>
</organism>